<feature type="domain" description="Fe2OG dioxygenase" evidence="4">
    <location>
        <begin position="159"/>
        <end position="297"/>
    </location>
</feature>
<evidence type="ECO:0000313" key="6">
    <source>
        <dbReference type="Proteomes" id="UP001189122"/>
    </source>
</evidence>
<organism evidence="5">
    <name type="scientific">Spirodela intermedia</name>
    <name type="common">Intermediate duckweed</name>
    <dbReference type="NCBI Taxonomy" id="51605"/>
    <lineage>
        <taxon>Eukaryota</taxon>
        <taxon>Viridiplantae</taxon>
        <taxon>Streptophyta</taxon>
        <taxon>Embryophyta</taxon>
        <taxon>Tracheophyta</taxon>
        <taxon>Spermatophyta</taxon>
        <taxon>Magnoliopsida</taxon>
        <taxon>Liliopsida</taxon>
        <taxon>Araceae</taxon>
        <taxon>Lemnoideae</taxon>
        <taxon>Spirodela</taxon>
    </lineage>
</organism>
<feature type="binding site" evidence="2">
    <location>
        <position position="178"/>
    </location>
    <ligand>
        <name>2-oxoglutarate</name>
        <dbReference type="ChEBI" id="CHEBI:16810"/>
    </ligand>
</feature>
<feature type="binding site" evidence="2">
    <location>
        <position position="276"/>
    </location>
    <ligand>
        <name>2-oxoglutarate</name>
        <dbReference type="ChEBI" id="CHEBI:16810"/>
    </ligand>
</feature>
<evidence type="ECO:0000256" key="3">
    <source>
        <dbReference type="SAM" id="MobiDB-lite"/>
    </source>
</evidence>
<evidence type="ECO:0000256" key="2">
    <source>
        <dbReference type="PIRSR" id="PIRSR632852-1"/>
    </source>
</evidence>
<dbReference type="GO" id="GO:0051747">
    <property type="term" value="F:cytosine C-5 DNA demethylase activity"/>
    <property type="evidence" value="ECO:0007669"/>
    <property type="project" value="TreeGrafter"/>
</dbReference>
<dbReference type="Pfam" id="PF13532">
    <property type="entry name" value="2OG-FeII_Oxy_2"/>
    <property type="match status" value="1"/>
</dbReference>
<dbReference type="SUPFAM" id="SSF51197">
    <property type="entry name" value="Clavaminate synthase-like"/>
    <property type="match status" value="1"/>
</dbReference>
<dbReference type="EMBL" id="LR743603">
    <property type="protein sequence ID" value="CAA2633332.1"/>
    <property type="molecule type" value="Genomic_DNA"/>
</dbReference>
<dbReference type="PROSITE" id="PS51471">
    <property type="entry name" value="FE2OG_OXY"/>
    <property type="match status" value="1"/>
</dbReference>
<feature type="binding site" evidence="2">
    <location>
        <position position="168"/>
    </location>
    <ligand>
        <name>2-oxoglutarate</name>
        <dbReference type="ChEBI" id="CHEBI:16810"/>
    </ligand>
</feature>
<reference evidence="5 6" key="1">
    <citation type="submission" date="2019-12" db="EMBL/GenBank/DDBJ databases">
        <authorList>
            <person name="Scholz U."/>
            <person name="Mascher M."/>
            <person name="Fiebig A."/>
        </authorList>
    </citation>
    <scope>NUCLEOTIDE SEQUENCE</scope>
</reference>
<proteinExistence type="inferred from homology"/>
<feature type="binding site" evidence="2">
    <location>
        <position position="294"/>
    </location>
    <ligand>
        <name>2-oxoglutarate</name>
        <dbReference type="ChEBI" id="CHEBI:16810"/>
    </ligand>
</feature>
<dbReference type="AlphaFoldDB" id="A0A7I8JQN2"/>
<dbReference type="GO" id="GO:0035516">
    <property type="term" value="F:broad specificity oxidative DNA demethylase activity"/>
    <property type="evidence" value="ECO:0007669"/>
    <property type="project" value="TreeGrafter"/>
</dbReference>
<dbReference type="PANTHER" id="PTHR31573:SF1">
    <property type="entry name" value="DNA OXIDATIVE DEMETHYLASE ALKBH2"/>
    <property type="match status" value="1"/>
</dbReference>
<evidence type="ECO:0000313" key="5">
    <source>
        <dbReference type="EMBL" id="CAA2633332.1"/>
    </source>
</evidence>
<feature type="binding site" evidence="2">
    <location>
        <position position="288"/>
    </location>
    <ligand>
        <name>2-oxoglutarate</name>
        <dbReference type="ChEBI" id="CHEBI:16810"/>
    </ligand>
</feature>
<comment type="similarity">
    <text evidence="1">Belongs to the alkB family.</text>
</comment>
<dbReference type="InterPro" id="IPR027450">
    <property type="entry name" value="AlkB-like"/>
</dbReference>
<feature type="region of interest" description="Disordered" evidence="3">
    <location>
        <begin position="25"/>
        <end position="53"/>
    </location>
</feature>
<sequence length="298" mass="33047">MQLKSQPGNRGNILRKRLKNGIPDARDCGSHWETLGGRTRGQTNDSPPHQDLKGGKRAIDLGEGSELIYVPRFLPQHRSWTLFDYLNREIPGPGPPSASLAGLASRLASPLPRDTCYIADQGLPELQYSGYKPTAHSWGDYPPLKDILEAVLEALPGSSFNSLLLNRYKGGSDYVAWHSDDEKLYGPAPEIASVSLGCERDFLLRKKKPTRAAPYGKHLGRKKASQLGTCNSELSFHTKSMALETAQENCLDQHSLVLKHGSLLAMRGFTQRDWLHSIPKRAKAGSIRINLTFRQVQI</sequence>
<accession>A0A7I8JQN2</accession>
<feature type="binding site" evidence="2">
    <location>
        <position position="166"/>
    </location>
    <ligand>
        <name>2-oxoglutarate</name>
        <dbReference type="ChEBI" id="CHEBI:16810"/>
    </ligand>
</feature>
<protein>
    <recommendedName>
        <fullName evidence="4">Fe2OG dioxygenase domain-containing protein</fullName>
    </recommendedName>
</protein>
<gene>
    <name evidence="5" type="ORF">SI7747_16018857</name>
</gene>
<dbReference type="Proteomes" id="UP001189122">
    <property type="component" value="Unassembled WGS sequence"/>
</dbReference>
<name>A0A7I8JQN2_SPIIN</name>
<feature type="binding site" evidence="2">
    <location>
        <position position="181"/>
    </location>
    <ligand>
        <name>substrate</name>
    </ligand>
</feature>
<dbReference type="GO" id="GO:0008198">
    <property type="term" value="F:ferrous iron binding"/>
    <property type="evidence" value="ECO:0007669"/>
    <property type="project" value="TreeGrafter"/>
</dbReference>
<keyword evidence="6" id="KW-1185">Reference proteome</keyword>
<dbReference type="EMBL" id="CACRZD030000016">
    <property type="protein sequence ID" value="CAA6672446.1"/>
    <property type="molecule type" value="Genomic_DNA"/>
</dbReference>
<dbReference type="InterPro" id="IPR032852">
    <property type="entry name" value="ALKBH2"/>
</dbReference>
<dbReference type="InterPro" id="IPR005123">
    <property type="entry name" value="Oxoglu/Fe-dep_dioxygenase_dom"/>
</dbReference>
<evidence type="ECO:0000256" key="1">
    <source>
        <dbReference type="ARBA" id="ARBA00007879"/>
    </source>
</evidence>
<dbReference type="InterPro" id="IPR037151">
    <property type="entry name" value="AlkB-like_sf"/>
</dbReference>
<feature type="binding site" evidence="2">
    <location>
        <position position="292"/>
    </location>
    <ligand>
        <name>2-oxoglutarate</name>
        <dbReference type="ChEBI" id="CHEBI:16810"/>
    </ligand>
</feature>
<dbReference type="Gene3D" id="2.60.120.590">
    <property type="entry name" value="Alpha-ketoglutarate-dependent dioxygenase AlkB-like"/>
    <property type="match status" value="1"/>
</dbReference>
<evidence type="ECO:0000259" key="4">
    <source>
        <dbReference type="PROSITE" id="PS51471"/>
    </source>
</evidence>
<dbReference type="FunFam" id="2.60.120.590:FF:000015">
    <property type="entry name" value="DNA oxidative demethylase ALKBH2"/>
    <property type="match status" value="1"/>
</dbReference>
<dbReference type="PANTHER" id="PTHR31573">
    <property type="entry name" value="ALPHA-KETOGLUTARATE-DEPENDENT DIOXYGENASE ALKB HOMOLOG 2"/>
    <property type="match status" value="1"/>
</dbReference>
<dbReference type="GO" id="GO:0006307">
    <property type="term" value="P:DNA alkylation repair"/>
    <property type="evidence" value="ECO:0007669"/>
    <property type="project" value="TreeGrafter"/>
</dbReference>